<dbReference type="Proteomes" id="UP001202134">
    <property type="component" value="Unassembled WGS sequence"/>
</dbReference>
<evidence type="ECO:0000313" key="1">
    <source>
        <dbReference type="EMBL" id="MCL1046754.1"/>
    </source>
</evidence>
<sequence>MRGLFVIITLISSFTVHAEQIKPFTSDGCSVFPDGTFSQNELWLSCCTAHDYDYWQGGTFKQRLESDRRLKQCVAKVGEPHIANIMLAGVRVGGSPYFPTTYRWGYGWPYPRGYKALSEMEMKQIQKLEQIK</sequence>
<keyword evidence="2" id="KW-1185">Reference proteome</keyword>
<evidence type="ECO:0000313" key="2">
    <source>
        <dbReference type="Proteomes" id="UP001202134"/>
    </source>
</evidence>
<dbReference type="EMBL" id="JAKIKU010000009">
    <property type="protein sequence ID" value="MCL1046754.1"/>
    <property type="molecule type" value="Genomic_DNA"/>
</dbReference>
<gene>
    <name evidence="1" type="ORF">L2737_15685</name>
</gene>
<dbReference type="InterPro" id="IPR036444">
    <property type="entry name" value="PLipase_A2_dom_sf"/>
</dbReference>
<comment type="caution">
    <text evidence="1">The sequence shown here is derived from an EMBL/GenBank/DDBJ whole genome shotgun (WGS) entry which is preliminary data.</text>
</comment>
<dbReference type="RefSeq" id="WP_248956326.1">
    <property type="nucleotide sequence ID" value="NZ_JAKIKU010000009.1"/>
</dbReference>
<reference evidence="1 2" key="1">
    <citation type="submission" date="2022-01" db="EMBL/GenBank/DDBJ databases">
        <title>Whole genome-based taxonomy of the Shewanellaceae.</title>
        <authorList>
            <person name="Martin-Rodriguez A.J."/>
        </authorList>
    </citation>
    <scope>NUCLEOTIDE SEQUENCE [LARGE SCALE GENOMIC DNA]</scope>
    <source>
        <strain evidence="1 2">DSM 24955</strain>
    </source>
</reference>
<accession>A0ABT0KT25</accession>
<proteinExistence type="predicted"/>
<protein>
    <submittedName>
        <fullName evidence="1">Uncharacterized protein</fullName>
    </submittedName>
</protein>
<name>A0ABT0KT25_9GAMM</name>
<organism evidence="1 2">
    <name type="scientific">Shewanella electrodiphila</name>
    <dbReference type="NCBI Taxonomy" id="934143"/>
    <lineage>
        <taxon>Bacteria</taxon>
        <taxon>Pseudomonadati</taxon>
        <taxon>Pseudomonadota</taxon>
        <taxon>Gammaproteobacteria</taxon>
        <taxon>Alteromonadales</taxon>
        <taxon>Shewanellaceae</taxon>
        <taxon>Shewanella</taxon>
    </lineage>
</organism>
<dbReference type="SUPFAM" id="SSF48619">
    <property type="entry name" value="Phospholipase A2, PLA2"/>
    <property type="match status" value="1"/>
</dbReference>